<feature type="chain" id="PRO_5009525727" description="DUF3298 domain-containing protein" evidence="1">
    <location>
        <begin position="22"/>
        <end position="239"/>
    </location>
</feature>
<dbReference type="Gene3D" id="3.90.640.20">
    <property type="entry name" value="Heat-shock cognate protein, ATPase"/>
    <property type="match status" value="1"/>
</dbReference>
<evidence type="ECO:0000256" key="1">
    <source>
        <dbReference type="SAM" id="SignalP"/>
    </source>
</evidence>
<feature type="domain" description="DUF3298" evidence="2">
    <location>
        <begin position="145"/>
        <end position="220"/>
    </location>
</feature>
<dbReference type="AlphaFoldDB" id="A0A1F6N8S9"/>
<dbReference type="InterPro" id="IPR021729">
    <property type="entry name" value="DUF3298"/>
</dbReference>
<name>A0A1F6N8S9_9BACT</name>
<protein>
    <recommendedName>
        <fullName evidence="2">DUF3298 domain-containing protein</fullName>
    </recommendedName>
</protein>
<proteinExistence type="predicted"/>
<evidence type="ECO:0000259" key="2">
    <source>
        <dbReference type="Pfam" id="PF11738"/>
    </source>
</evidence>
<dbReference type="Proteomes" id="UP000178726">
    <property type="component" value="Unassembled WGS sequence"/>
</dbReference>
<dbReference type="STRING" id="1798689.A3I29_00445"/>
<dbReference type="EMBL" id="MFQK01000051">
    <property type="protein sequence ID" value="OGH80376.1"/>
    <property type="molecule type" value="Genomic_DNA"/>
</dbReference>
<dbReference type="InterPro" id="IPR037126">
    <property type="entry name" value="PdaC/RsiV-like_sf"/>
</dbReference>
<feature type="signal peptide" evidence="1">
    <location>
        <begin position="1"/>
        <end position="21"/>
    </location>
</feature>
<evidence type="ECO:0000313" key="3">
    <source>
        <dbReference type="EMBL" id="OGH80376.1"/>
    </source>
</evidence>
<evidence type="ECO:0000313" key="4">
    <source>
        <dbReference type="Proteomes" id="UP000178726"/>
    </source>
</evidence>
<organism evidence="3 4">
    <name type="scientific">Candidatus Magasanikbacteria bacterium RIFCSPLOWO2_02_FULL_44_11</name>
    <dbReference type="NCBI Taxonomy" id="1798689"/>
    <lineage>
        <taxon>Bacteria</taxon>
        <taxon>Candidatus Magasanikiibacteriota</taxon>
    </lineage>
</organism>
<gene>
    <name evidence="3" type="ORF">A3I29_00445</name>
</gene>
<reference evidence="3 4" key="1">
    <citation type="journal article" date="2016" name="Nat. Commun.">
        <title>Thousands of microbial genomes shed light on interconnected biogeochemical processes in an aquifer system.</title>
        <authorList>
            <person name="Anantharaman K."/>
            <person name="Brown C.T."/>
            <person name="Hug L.A."/>
            <person name="Sharon I."/>
            <person name="Castelle C.J."/>
            <person name="Probst A.J."/>
            <person name="Thomas B.C."/>
            <person name="Singh A."/>
            <person name="Wilkins M.J."/>
            <person name="Karaoz U."/>
            <person name="Brodie E.L."/>
            <person name="Williams K.H."/>
            <person name="Hubbard S.S."/>
            <person name="Banfield J.F."/>
        </authorList>
    </citation>
    <scope>NUCLEOTIDE SEQUENCE [LARGE SCALE GENOMIC DNA]</scope>
</reference>
<keyword evidence="1" id="KW-0732">Signal</keyword>
<accession>A0A1F6N8S9</accession>
<dbReference type="Pfam" id="PF11738">
    <property type="entry name" value="DUF3298"/>
    <property type="match status" value="1"/>
</dbReference>
<comment type="caution">
    <text evidence="3">The sequence shown here is derived from an EMBL/GenBank/DDBJ whole genome shotgun (WGS) entry which is preliminary data.</text>
</comment>
<sequence>MKIIKIVLLSAILLLPGCGLVGDKAAPVRQPAETTLAFTEFTRHTESNVNIIDVSYPIFEKLNDVNIVIRERVDTYVDEFEENSELGNEEEKSSLAINFTPVLITPKIISITFTVYTYYVGGAHALTYKSPFNYSLEEDRELSLDDLFSDKEEGLEFLSLYSRQYLQSVLTDGEMVSESGTAPDEHNFSDFSIQEDGTITWYFIPYQAASFANGILEMKIAHDVIKDKLSPEFLTLLGK</sequence>
<dbReference type="Gene3D" id="3.30.565.40">
    <property type="entry name" value="Fervidobacterium nodosum Rt17-B1 like"/>
    <property type="match status" value="1"/>
</dbReference>